<reference evidence="2" key="1">
    <citation type="submission" date="2025-08" db="UniProtKB">
        <authorList>
            <consortium name="RefSeq"/>
        </authorList>
    </citation>
    <scope>IDENTIFICATION</scope>
</reference>
<feature type="compositionally biased region" description="Polar residues" evidence="1">
    <location>
        <begin position="91"/>
        <end position="106"/>
    </location>
</feature>
<name>A0A1S3YWQ9_TOBAC</name>
<organism evidence="2">
    <name type="scientific">Nicotiana tabacum</name>
    <name type="common">Common tobacco</name>
    <dbReference type="NCBI Taxonomy" id="4097"/>
    <lineage>
        <taxon>Eukaryota</taxon>
        <taxon>Viridiplantae</taxon>
        <taxon>Streptophyta</taxon>
        <taxon>Embryophyta</taxon>
        <taxon>Tracheophyta</taxon>
        <taxon>Spermatophyta</taxon>
        <taxon>Magnoliopsida</taxon>
        <taxon>eudicotyledons</taxon>
        <taxon>Gunneridae</taxon>
        <taxon>Pentapetalae</taxon>
        <taxon>asterids</taxon>
        <taxon>lamiids</taxon>
        <taxon>Solanales</taxon>
        <taxon>Solanaceae</taxon>
        <taxon>Nicotianoideae</taxon>
        <taxon>Nicotianeae</taxon>
        <taxon>Nicotiana</taxon>
    </lineage>
</organism>
<gene>
    <name evidence="2" type="primary">LOC107780449</name>
</gene>
<feature type="region of interest" description="Disordered" evidence="1">
    <location>
        <begin position="75"/>
        <end position="167"/>
    </location>
</feature>
<dbReference type="KEGG" id="nta:107780449"/>
<evidence type="ECO:0000256" key="1">
    <source>
        <dbReference type="SAM" id="MobiDB-lite"/>
    </source>
</evidence>
<dbReference type="RefSeq" id="XP_016456485.1">
    <property type="nucleotide sequence ID" value="XM_016600999.1"/>
</dbReference>
<dbReference type="PaxDb" id="4097-A0A1S3YWQ9"/>
<dbReference type="OMA" id="SSHPACF"/>
<dbReference type="OrthoDB" id="1750196at2759"/>
<feature type="compositionally biased region" description="Pro residues" evidence="1">
    <location>
        <begin position="107"/>
        <end position="121"/>
    </location>
</feature>
<dbReference type="AlphaFoldDB" id="A0A1S3YWQ9"/>
<accession>A0A1S3YWQ9</accession>
<proteinExistence type="predicted"/>
<protein>
    <submittedName>
        <fullName evidence="2">Extensin-like</fullName>
    </submittedName>
</protein>
<evidence type="ECO:0000313" key="2">
    <source>
        <dbReference type="RefSeq" id="XP_016456485.1"/>
    </source>
</evidence>
<sequence length="167" mass="18955">MNRFFVCAQDPQYYERLMLIKGQKFSDIIKLGERIEEGIKNSMVTNLEALQATNKALQSGGTSKKKDVNSVMAAQRNHSPLKYQSYPPTPLTYQAPLSYQAPSPTYQNPPPVYQSSPPPTYQPTLPGYSQPAPVYQAYTPQPSHYPSPPNRQNFPRPRPNFDRKPPR</sequence>